<proteinExistence type="predicted"/>
<accession>S7J5B3</accession>
<protein>
    <submittedName>
        <fullName evidence="1">Uncharacterized protein</fullName>
    </submittedName>
</protein>
<sequence>MRWIDIFQHGIYPDVTVDFIPLILVTGAKNAESPIKQKENDKILCLKQIKV</sequence>
<organism evidence="1 2">
    <name type="scientific">Vibrio fluvialis PG41</name>
    <dbReference type="NCBI Taxonomy" id="1336752"/>
    <lineage>
        <taxon>Bacteria</taxon>
        <taxon>Pseudomonadati</taxon>
        <taxon>Pseudomonadota</taxon>
        <taxon>Gammaproteobacteria</taxon>
        <taxon>Vibrionales</taxon>
        <taxon>Vibrionaceae</taxon>
        <taxon>Vibrio</taxon>
    </lineage>
</organism>
<evidence type="ECO:0000313" key="2">
    <source>
        <dbReference type="Proteomes" id="UP000014854"/>
    </source>
</evidence>
<comment type="caution">
    <text evidence="1">The sequence shown here is derived from an EMBL/GenBank/DDBJ whole genome shotgun (WGS) entry which is preliminary data.</text>
</comment>
<reference evidence="1 2" key="1">
    <citation type="journal article" date="2013" name="Gut Pathog.">
        <title>Evidence of a new metabolic capacity in an emerging diarrheal pathogen: lessons from the draft genomes of Vibrio fluvialis strains PG41 and I21563.</title>
        <authorList>
            <person name="Khatri I."/>
            <person name="Mahajan S."/>
            <person name="Dureja C."/>
            <person name="Subramanian S."/>
            <person name="Raychaudhuri S."/>
        </authorList>
    </citation>
    <scope>NUCLEOTIDE SEQUENCE [LARGE SCALE GENOMIC DNA]</scope>
    <source>
        <strain evidence="1 2">PG41</strain>
    </source>
</reference>
<name>S7J5B3_VIBFL</name>
<dbReference type="Proteomes" id="UP000014854">
    <property type="component" value="Unassembled WGS sequence"/>
</dbReference>
<dbReference type="PATRIC" id="fig|1336752.4.peg.4856"/>
<dbReference type="EMBL" id="ASXS01000039">
    <property type="protein sequence ID" value="EPP19161.1"/>
    <property type="molecule type" value="Genomic_DNA"/>
</dbReference>
<gene>
    <name evidence="1" type="ORF">L910_3492</name>
</gene>
<evidence type="ECO:0000313" key="1">
    <source>
        <dbReference type="EMBL" id="EPP19161.1"/>
    </source>
</evidence>
<dbReference type="AlphaFoldDB" id="S7J5B3"/>